<accession>A0A1D5QAG7</accession>
<evidence type="ECO:0000313" key="3">
    <source>
        <dbReference type="Proteomes" id="UP000006718"/>
    </source>
</evidence>
<name>A0A1D5QAG7_MACMU</name>
<feature type="transmembrane region" description="Helical" evidence="1">
    <location>
        <begin position="148"/>
        <end position="166"/>
    </location>
</feature>
<dbReference type="Bgee" id="ENSMMUG00000043282">
    <property type="expression patterns" value="Expressed in hindlimb stylopod muscle and 21 other cell types or tissues"/>
</dbReference>
<feature type="transmembrane region" description="Helical" evidence="1">
    <location>
        <begin position="115"/>
        <end position="136"/>
    </location>
</feature>
<reference evidence="2" key="4">
    <citation type="submission" date="2025-05" db="UniProtKB">
        <authorList>
            <consortium name="Ensembl"/>
        </authorList>
    </citation>
    <scope>IDENTIFICATION</scope>
    <source>
        <strain evidence="2">17573</strain>
    </source>
</reference>
<proteinExistence type="predicted"/>
<keyword evidence="3" id="KW-1185">Reference proteome</keyword>
<reference evidence="3" key="1">
    <citation type="journal article" date="2007" name="Science">
        <title>Evolutionary and biomedical insights from the rhesus macaque genome.</title>
        <authorList>
            <person name="Gibbs R.A."/>
            <person name="Rogers J."/>
            <person name="Katze M.G."/>
            <person name="Bumgarner R."/>
            <person name="Weinstock G.M."/>
            <person name="Mardis E.R."/>
            <person name="Remington K.A."/>
            <person name="Strausberg R.L."/>
            <person name="Venter J.C."/>
            <person name="Wilson R.K."/>
            <person name="Batzer M.A."/>
            <person name="Bustamante C.D."/>
            <person name="Eichler E.E."/>
            <person name="Hahn M.W."/>
            <person name="Hardison R.C."/>
            <person name="Makova K.D."/>
            <person name="Miller W."/>
            <person name="Milosavljevic A."/>
            <person name="Palermo R.E."/>
            <person name="Siepel A."/>
            <person name="Sikela J.M."/>
            <person name="Attaway T."/>
            <person name="Bell S."/>
            <person name="Bernard K.E."/>
            <person name="Buhay C.J."/>
            <person name="Chandrabose M.N."/>
            <person name="Dao M."/>
            <person name="Davis C."/>
            <person name="Delehaunty K.D."/>
            <person name="Ding Y."/>
            <person name="Dinh H.H."/>
            <person name="Dugan-Rocha S."/>
            <person name="Fulton L.A."/>
            <person name="Gabisi R.A."/>
            <person name="Garner T.T."/>
            <person name="Godfrey J."/>
            <person name="Hawes A.C."/>
            <person name="Hernandez J."/>
            <person name="Hines S."/>
            <person name="Holder M."/>
            <person name="Hume J."/>
            <person name="Jhangiani S.N."/>
            <person name="Joshi V."/>
            <person name="Khan Z.M."/>
            <person name="Kirkness E.F."/>
            <person name="Cree A."/>
            <person name="Fowler R.G."/>
            <person name="Lee S."/>
            <person name="Lewis L.R."/>
            <person name="Li Z."/>
            <person name="Liu Y.-S."/>
            <person name="Moore S.M."/>
            <person name="Muzny D."/>
            <person name="Nazareth L.V."/>
            <person name="Ngo D.N."/>
            <person name="Okwuonu G.O."/>
            <person name="Pai G."/>
            <person name="Parker D."/>
            <person name="Paul H.A."/>
            <person name="Pfannkoch C."/>
            <person name="Pohl C.S."/>
            <person name="Rogers Y.-H.C."/>
            <person name="Ruiz S.J."/>
            <person name="Sabo A."/>
            <person name="Santibanez J."/>
            <person name="Schneider B.W."/>
            <person name="Smith S.M."/>
            <person name="Sodergren E."/>
            <person name="Svatek A.F."/>
            <person name="Utterback T.R."/>
            <person name="Vattathil S."/>
            <person name="Warren W."/>
            <person name="White C.S."/>
            <person name="Chinwalla A.T."/>
            <person name="Feng Y."/>
            <person name="Halpern A.L."/>
            <person name="Hillier L.W."/>
            <person name="Huang X."/>
            <person name="Minx P."/>
            <person name="Nelson J.O."/>
            <person name="Pepin K.H."/>
            <person name="Qin X."/>
            <person name="Sutton G.G."/>
            <person name="Venter E."/>
            <person name="Walenz B.P."/>
            <person name="Wallis J.W."/>
            <person name="Worley K.C."/>
            <person name="Yang S.-P."/>
            <person name="Jones S.M."/>
            <person name="Marra M.A."/>
            <person name="Rocchi M."/>
            <person name="Schein J.E."/>
            <person name="Baertsch R."/>
            <person name="Clarke L."/>
            <person name="Csuros M."/>
            <person name="Glasscock J."/>
            <person name="Harris R.A."/>
            <person name="Havlak P."/>
            <person name="Jackson A.R."/>
            <person name="Jiang H."/>
            <person name="Liu Y."/>
            <person name="Messina D.N."/>
            <person name="Shen Y."/>
            <person name="Song H.X.-Z."/>
            <person name="Wylie T."/>
            <person name="Zhang L."/>
            <person name="Birney E."/>
            <person name="Han K."/>
            <person name="Konkel M.K."/>
            <person name="Lee J."/>
            <person name="Smit A.F.A."/>
            <person name="Ullmer B."/>
            <person name="Wang H."/>
            <person name="Xing J."/>
            <person name="Burhans R."/>
            <person name="Cheng Z."/>
            <person name="Karro J.E."/>
            <person name="Ma J."/>
            <person name="Raney B."/>
            <person name="She X."/>
            <person name="Cox M.J."/>
            <person name="Demuth J.P."/>
            <person name="Dumas L.J."/>
            <person name="Han S.-G."/>
            <person name="Hopkins J."/>
            <person name="Karimpour-Fard A."/>
            <person name="Kim Y.H."/>
            <person name="Pollack J.R."/>
            <person name="Vinar T."/>
            <person name="Addo-Quaye C."/>
            <person name="Degenhardt J."/>
            <person name="Denby A."/>
            <person name="Hubisz M.J."/>
            <person name="Indap A."/>
            <person name="Kosiol C."/>
            <person name="Lahn B.T."/>
            <person name="Lawson H.A."/>
            <person name="Marklein A."/>
            <person name="Nielsen R."/>
            <person name="Vallender E.J."/>
            <person name="Clark A.G."/>
            <person name="Ferguson B."/>
            <person name="Hernandez R.D."/>
            <person name="Hirani K."/>
            <person name="Kehrer-Sawatzki H."/>
            <person name="Kolb J."/>
            <person name="Patil S."/>
            <person name="Pu L.-L."/>
            <person name="Ren Y."/>
            <person name="Smith D.G."/>
            <person name="Wheeler D.A."/>
            <person name="Schenck I."/>
            <person name="Ball E.V."/>
            <person name="Chen R."/>
            <person name="Cooper D.N."/>
            <person name="Giardine B."/>
            <person name="Hsu F."/>
            <person name="Kent W.J."/>
            <person name="Lesk A."/>
            <person name="Nelson D.L."/>
            <person name="O'brien W.E."/>
            <person name="Pruefer K."/>
            <person name="Stenson P.D."/>
            <person name="Wallace J.C."/>
            <person name="Ke H."/>
            <person name="Liu X.-M."/>
            <person name="Wang P."/>
            <person name="Xiang A.P."/>
            <person name="Yang F."/>
            <person name="Barber G.P."/>
            <person name="Haussler D."/>
            <person name="Karolchik D."/>
            <person name="Kern A.D."/>
            <person name="Kuhn R.M."/>
            <person name="Smith K.E."/>
            <person name="Zwieg A.S."/>
        </authorList>
    </citation>
    <scope>NUCLEOTIDE SEQUENCE [LARGE SCALE GENOMIC DNA]</scope>
    <source>
        <strain evidence="3">17573</strain>
    </source>
</reference>
<reference evidence="2" key="2">
    <citation type="submission" date="2018-06" db="EMBL/GenBank/DDBJ databases">
        <authorList>
            <person name="Dutcher S."/>
            <person name="Fulton R."/>
            <person name="Lindsay T."/>
        </authorList>
    </citation>
    <scope>NUCLEOTIDE SEQUENCE [LARGE SCALE GENOMIC DNA]</scope>
    <source>
        <strain evidence="2">17573</strain>
    </source>
</reference>
<dbReference type="Ensembl" id="ENSMMUT00000096415.1">
    <property type="protein sequence ID" value="ENSMMUP00000071808.1"/>
    <property type="gene ID" value="ENSMMUG00000043282.2"/>
</dbReference>
<sequence length="272" mass="30224">MQDSFYFHHHGAYPVVELSGSDLYRLLRWILGLWACREITRCSGRELKWWHPPPLLFRLCPLTLLLRLCPLTLLLRLCPSLCCSGCSSFCWSSSFSWSLWSEGVGLLPSSSLLKATYFCGAFFFLALLKLFSFLRCLGSLLRASGRRLREGLLLPCLVGVGWWLLFNNCTGGSQFSLHLQQVNLSQGSHVAAFLPEATGPGVPVPVSGESTSAQQSHAGWQLSAEAEACPSVLYSEVLEWNKNINTYTSIHGFCLILGIVLFCFGGDRLTLH</sequence>
<dbReference type="Ensembl" id="ENSMMUT00000060541.2">
    <property type="protein sequence ID" value="ENSMMUP00000045035.2"/>
    <property type="gene ID" value="ENSMMUG00000043282.2"/>
</dbReference>
<keyword evidence="1" id="KW-1133">Transmembrane helix</keyword>
<dbReference type="Proteomes" id="UP000006718">
    <property type="component" value="Chromosome 16"/>
</dbReference>
<dbReference type="VEuPathDB" id="HostDB:ENSMMUG00000043282"/>
<keyword evidence="1" id="KW-0812">Transmembrane</keyword>
<evidence type="ECO:0000313" key="2">
    <source>
        <dbReference type="Ensembl" id="ENSMMUP00000045035.2"/>
    </source>
</evidence>
<feature type="transmembrane region" description="Helical" evidence="1">
    <location>
        <begin position="244"/>
        <end position="264"/>
    </location>
</feature>
<protein>
    <submittedName>
        <fullName evidence="2">Uncharacterized protein</fullName>
    </submittedName>
</protein>
<reference evidence="2" key="3">
    <citation type="submission" date="2019-01" db="EMBL/GenBank/DDBJ databases">
        <authorList>
            <person name="Graves T."/>
            <person name="Eichler E.E."/>
            <person name="Wilson R.K."/>
        </authorList>
    </citation>
    <scope>NUCLEOTIDE SEQUENCE [LARGE SCALE GENOMIC DNA]</scope>
    <source>
        <strain evidence="2">17573</strain>
    </source>
</reference>
<keyword evidence="1" id="KW-0472">Membrane</keyword>
<dbReference type="AlphaFoldDB" id="A0A1D5QAG7"/>
<dbReference type="GeneTree" id="ENSGT00390000016445"/>
<organism evidence="2 3">
    <name type="scientific">Macaca mulatta</name>
    <name type="common">Rhesus macaque</name>
    <dbReference type="NCBI Taxonomy" id="9544"/>
    <lineage>
        <taxon>Eukaryota</taxon>
        <taxon>Metazoa</taxon>
        <taxon>Chordata</taxon>
        <taxon>Craniata</taxon>
        <taxon>Vertebrata</taxon>
        <taxon>Euteleostomi</taxon>
        <taxon>Mammalia</taxon>
        <taxon>Eutheria</taxon>
        <taxon>Euarchontoglires</taxon>
        <taxon>Primates</taxon>
        <taxon>Haplorrhini</taxon>
        <taxon>Catarrhini</taxon>
        <taxon>Cercopithecidae</taxon>
        <taxon>Cercopithecinae</taxon>
        <taxon>Macaca</taxon>
    </lineage>
</organism>
<evidence type="ECO:0000256" key="1">
    <source>
        <dbReference type="SAM" id="Phobius"/>
    </source>
</evidence>